<evidence type="ECO:0000256" key="1">
    <source>
        <dbReference type="SAM" id="MobiDB-lite"/>
    </source>
</evidence>
<dbReference type="Proteomes" id="UP000052943">
    <property type="component" value="Unassembled WGS sequence"/>
</dbReference>
<evidence type="ECO:0000313" key="2">
    <source>
        <dbReference type="EMBL" id="KUF83611.1"/>
    </source>
</evidence>
<feature type="region of interest" description="Disordered" evidence="1">
    <location>
        <begin position="83"/>
        <end position="113"/>
    </location>
</feature>
<dbReference type="EMBL" id="LNFO01003159">
    <property type="protein sequence ID" value="KUF83611.1"/>
    <property type="molecule type" value="Genomic_DNA"/>
</dbReference>
<evidence type="ECO:0000313" key="3">
    <source>
        <dbReference type="Proteomes" id="UP000052943"/>
    </source>
</evidence>
<proteinExistence type="predicted"/>
<feature type="region of interest" description="Disordered" evidence="1">
    <location>
        <begin position="1"/>
        <end position="26"/>
    </location>
</feature>
<accession>A0A0W8CHZ0</accession>
<reference evidence="2 3" key="1">
    <citation type="submission" date="2015-11" db="EMBL/GenBank/DDBJ databases">
        <title>Genomes and virulence difference between two physiological races of Phytophthora nicotianae.</title>
        <authorList>
            <person name="Liu H."/>
            <person name="Ma X."/>
            <person name="Yu H."/>
            <person name="Fang D."/>
            <person name="Li Y."/>
            <person name="Wang X."/>
            <person name="Wang W."/>
            <person name="Dong Y."/>
            <person name="Xiao B."/>
        </authorList>
    </citation>
    <scope>NUCLEOTIDE SEQUENCE [LARGE SCALE GENOMIC DNA]</scope>
    <source>
        <strain evidence="3">race 0</strain>
    </source>
</reference>
<organism evidence="2 3">
    <name type="scientific">Phytophthora nicotianae</name>
    <name type="common">Potato buckeye rot agent</name>
    <name type="synonym">Phytophthora parasitica</name>
    <dbReference type="NCBI Taxonomy" id="4792"/>
    <lineage>
        <taxon>Eukaryota</taxon>
        <taxon>Sar</taxon>
        <taxon>Stramenopiles</taxon>
        <taxon>Oomycota</taxon>
        <taxon>Peronosporomycetes</taxon>
        <taxon>Peronosporales</taxon>
        <taxon>Peronosporaceae</taxon>
        <taxon>Phytophthora</taxon>
    </lineage>
</organism>
<sequence length="189" mass="19341">MRATPKHSASKAHYSTSSRSPTTTADNHSTMKPFQFIFALSVAVLLESTYAISLGWEPGADVEIPGNVAIHPTNALRRVQATTDLSSTGSTTDTSSGSTADASASAAPSATDTETPTTIMVLLPDNLAASYSGSGSVMFFDGSVDRKSESKSAGSDTVGSEASGSVSARNFGMATALTAFTALFALVMV</sequence>
<name>A0A0W8CHZ0_PHYNI</name>
<dbReference type="OrthoDB" id="124936at2759"/>
<dbReference type="AlphaFoldDB" id="A0A0W8CHZ0"/>
<gene>
    <name evidence="2" type="ORF">AM587_10009658</name>
</gene>
<comment type="caution">
    <text evidence="2">The sequence shown here is derived from an EMBL/GenBank/DDBJ whole genome shotgun (WGS) entry which is preliminary data.</text>
</comment>
<feature type="compositionally biased region" description="Basic residues" evidence="1">
    <location>
        <begin position="1"/>
        <end position="10"/>
    </location>
</feature>
<feature type="compositionally biased region" description="Polar residues" evidence="1">
    <location>
        <begin position="13"/>
        <end position="26"/>
    </location>
</feature>
<protein>
    <submittedName>
        <fullName evidence="2">Uncharacterized protein</fullName>
    </submittedName>
</protein>